<gene>
    <name evidence="4" type="ordered locus">Bint_1078</name>
</gene>
<dbReference type="EMBL" id="CP002874">
    <property type="protein sequence ID" value="AEM21701.1"/>
    <property type="molecule type" value="Genomic_DNA"/>
</dbReference>
<dbReference type="CDD" id="cd17554">
    <property type="entry name" value="REC_TrrA-like"/>
    <property type="match status" value="1"/>
</dbReference>
<evidence type="ECO:0000313" key="5">
    <source>
        <dbReference type="Proteomes" id="UP000008522"/>
    </source>
</evidence>
<evidence type="ECO:0000313" key="4">
    <source>
        <dbReference type="EMBL" id="AEM21701.1"/>
    </source>
</evidence>
<dbReference type="Pfam" id="PF00072">
    <property type="entry name" value="Response_reg"/>
    <property type="match status" value="1"/>
</dbReference>
<sequence>MSIRYLENIMPKKTILVLDDEKSIRTLFEEEFKDEGYDVVSTDSGEEALEMLDKGTPHIDLITLDIKMPKMDGLDFLAKVREKHRELPIIICTAYNNYRHEFSVWNADGYILKSGNLTEIKDKIKRLIG</sequence>
<dbReference type="PROSITE" id="PS50110">
    <property type="entry name" value="RESPONSE_REGULATORY"/>
    <property type="match status" value="1"/>
</dbReference>
<dbReference type="SMART" id="SM00448">
    <property type="entry name" value="REC"/>
    <property type="match status" value="1"/>
</dbReference>
<keyword evidence="1 2" id="KW-0597">Phosphoprotein</keyword>
<dbReference type="KEGG" id="bip:Bint_1078"/>
<protein>
    <submittedName>
        <fullName evidence="4">REC, Signal receiver domain protein</fullName>
    </submittedName>
</protein>
<dbReference type="Proteomes" id="UP000008522">
    <property type="component" value="Chromosome"/>
</dbReference>
<evidence type="ECO:0000256" key="1">
    <source>
        <dbReference type="ARBA" id="ARBA00022553"/>
    </source>
</evidence>
<dbReference type="HOGENOM" id="CLU_000445_69_8_12"/>
<proteinExistence type="predicted"/>
<dbReference type="InterPro" id="IPR011006">
    <property type="entry name" value="CheY-like_superfamily"/>
</dbReference>
<dbReference type="PATRIC" id="fig|1045858.4.peg.1078"/>
<dbReference type="eggNOG" id="COG0784">
    <property type="taxonomic scope" value="Bacteria"/>
</dbReference>
<keyword evidence="5" id="KW-1185">Reference proteome</keyword>
<feature type="domain" description="Response regulatory" evidence="3">
    <location>
        <begin position="14"/>
        <end position="128"/>
    </location>
</feature>
<dbReference type="AlphaFoldDB" id="G0EML3"/>
<organism evidence="4 5">
    <name type="scientific">Brachyspira intermedia (strain ATCC 51140 / PWS/A)</name>
    <name type="common">Serpulina intermedia</name>
    <dbReference type="NCBI Taxonomy" id="1045858"/>
    <lineage>
        <taxon>Bacteria</taxon>
        <taxon>Pseudomonadati</taxon>
        <taxon>Spirochaetota</taxon>
        <taxon>Spirochaetia</taxon>
        <taxon>Brachyspirales</taxon>
        <taxon>Brachyspiraceae</taxon>
        <taxon>Brachyspira</taxon>
    </lineage>
</organism>
<dbReference type="SUPFAM" id="SSF52172">
    <property type="entry name" value="CheY-like"/>
    <property type="match status" value="1"/>
</dbReference>
<dbReference type="GO" id="GO:0000160">
    <property type="term" value="P:phosphorelay signal transduction system"/>
    <property type="evidence" value="ECO:0007669"/>
    <property type="project" value="InterPro"/>
</dbReference>
<reference evidence="4 5" key="1">
    <citation type="journal article" date="2011" name="BMC Genomics">
        <title>Complete genome sequence of Brachyspira intermedia reveals unique genomic features in Brachyspira species and phage-mediated horizontal gene transfer.</title>
        <authorList>
            <person name="Hafstrom T."/>
            <person name="Jansson D.S."/>
            <person name="Segerman B."/>
        </authorList>
    </citation>
    <scope>NUCLEOTIDE SEQUENCE [LARGE SCALE GENOMIC DNA]</scope>
    <source>
        <strain evidence="5">ATCC 51140 / PWS/A</strain>
    </source>
</reference>
<dbReference type="PANTHER" id="PTHR44591:SF18">
    <property type="entry name" value="REGULATORY PROTEIN"/>
    <property type="match status" value="1"/>
</dbReference>
<name>G0EML3_BRAIP</name>
<dbReference type="Gene3D" id="3.40.50.2300">
    <property type="match status" value="1"/>
</dbReference>
<dbReference type="PANTHER" id="PTHR44591">
    <property type="entry name" value="STRESS RESPONSE REGULATOR PROTEIN 1"/>
    <property type="match status" value="1"/>
</dbReference>
<evidence type="ECO:0000259" key="3">
    <source>
        <dbReference type="PROSITE" id="PS50110"/>
    </source>
</evidence>
<accession>G0EML3</accession>
<feature type="modified residue" description="4-aspartylphosphate" evidence="2">
    <location>
        <position position="65"/>
    </location>
</feature>
<dbReference type="InterPro" id="IPR001789">
    <property type="entry name" value="Sig_transdc_resp-reg_receiver"/>
</dbReference>
<dbReference type="InterPro" id="IPR050595">
    <property type="entry name" value="Bact_response_regulator"/>
</dbReference>
<evidence type="ECO:0000256" key="2">
    <source>
        <dbReference type="PROSITE-ProRule" id="PRU00169"/>
    </source>
</evidence>